<evidence type="ECO:0000256" key="1">
    <source>
        <dbReference type="PROSITE-ProRule" id="PRU00042"/>
    </source>
</evidence>
<evidence type="ECO:0000313" key="4">
    <source>
        <dbReference type="EMBL" id="PON74738.1"/>
    </source>
</evidence>
<comment type="caution">
    <text evidence="4">The sequence shown here is derived from an EMBL/GenBank/DDBJ whole genome shotgun (WGS) entry which is preliminary data.</text>
</comment>
<proteinExistence type="predicted"/>
<gene>
    <name evidence="4" type="ORF">PanWU01x14_047970</name>
</gene>
<feature type="compositionally biased region" description="Basic and acidic residues" evidence="2">
    <location>
        <begin position="40"/>
        <end position="50"/>
    </location>
</feature>
<dbReference type="OrthoDB" id="1933825at2759"/>
<keyword evidence="1" id="KW-0479">Metal-binding</keyword>
<dbReference type="PROSITE" id="PS00028">
    <property type="entry name" value="ZINC_FINGER_C2H2_1"/>
    <property type="match status" value="1"/>
</dbReference>
<dbReference type="EMBL" id="JXTB01000027">
    <property type="protein sequence ID" value="PON74738.1"/>
    <property type="molecule type" value="Genomic_DNA"/>
</dbReference>
<reference evidence="5" key="1">
    <citation type="submission" date="2016-06" db="EMBL/GenBank/DDBJ databases">
        <title>Parallel loss of symbiosis genes in relatives of nitrogen-fixing non-legume Parasponia.</title>
        <authorList>
            <person name="Van Velzen R."/>
            <person name="Holmer R."/>
            <person name="Bu F."/>
            <person name="Rutten L."/>
            <person name="Van Zeijl A."/>
            <person name="Liu W."/>
            <person name="Santuari L."/>
            <person name="Cao Q."/>
            <person name="Sharma T."/>
            <person name="Shen D."/>
            <person name="Roswanjaya Y."/>
            <person name="Wardhani T."/>
            <person name="Kalhor M.S."/>
            <person name="Jansen J."/>
            <person name="Van den Hoogen J."/>
            <person name="Gungor B."/>
            <person name="Hartog M."/>
            <person name="Hontelez J."/>
            <person name="Verver J."/>
            <person name="Yang W.-C."/>
            <person name="Schijlen E."/>
            <person name="Repin R."/>
            <person name="Schilthuizen M."/>
            <person name="Schranz E."/>
            <person name="Heidstra R."/>
            <person name="Miyata K."/>
            <person name="Fedorova E."/>
            <person name="Kohlen W."/>
            <person name="Bisseling T."/>
            <person name="Smit S."/>
            <person name="Geurts R."/>
        </authorList>
    </citation>
    <scope>NUCLEOTIDE SEQUENCE [LARGE SCALE GENOMIC DNA]</scope>
    <source>
        <strain evidence="5">cv. WU1-14</strain>
    </source>
</reference>
<dbReference type="InterPro" id="IPR053266">
    <property type="entry name" value="Zinc_finger_protein_7"/>
</dbReference>
<dbReference type="STRING" id="3476.A0A2P5DN76"/>
<dbReference type="Proteomes" id="UP000237105">
    <property type="component" value="Unassembled WGS sequence"/>
</dbReference>
<evidence type="ECO:0000259" key="3">
    <source>
        <dbReference type="PROSITE" id="PS50157"/>
    </source>
</evidence>
<dbReference type="InterPro" id="IPR013087">
    <property type="entry name" value="Znf_C2H2_type"/>
</dbReference>
<dbReference type="PANTHER" id="PTHR47593">
    <property type="entry name" value="ZINC FINGER PROTEIN 4-LIKE"/>
    <property type="match status" value="1"/>
</dbReference>
<keyword evidence="5" id="KW-1185">Reference proteome</keyword>
<dbReference type="SUPFAM" id="SSF57667">
    <property type="entry name" value="beta-beta-alpha zinc fingers"/>
    <property type="match status" value="1"/>
</dbReference>
<keyword evidence="1" id="KW-0862">Zinc</keyword>
<dbReference type="AlphaFoldDB" id="A0A2P5DN76"/>
<dbReference type="PROSITE" id="PS50157">
    <property type="entry name" value="ZINC_FINGER_C2H2_2"/>
    <property type="match status" value="1"/>
</dbReference>
<evidence type="ECO:0000256" key="2">
    <source>
        <dbReference type="SAM" id="MobiDB-lite"/>
    </source>
</evidence>
<sequence length="223" mass="24853">MISQKEAATDDHQTTTNKQEAELLLTEVVNLDETGDGEGDNNKDNHHPREWLNLSLGGRNTNLQLSTAGDTDELQPRPSASSGKVFSCNFCMRKFYSSQALGGHQNAHKRERGAARRYQYSHRSMMSMMGLTPINTATTSMVRSLSVRPHSMVHKPSCSSRLGTSIAARFDEASTTGFGMVWTPFPFDDAMDLIWPGSFRLDHQQVVAKPKTEPLKLDLNLRL</sequence>
<protein>
    <submittedName>
        <fullName evidence="4">Zinc finger, C2H</fullName>
    </submittedName>
</protein>
<dbReference type="InterPro" id="IPR036236">
    <property type="entry name" value="Znf_C2H2_sf"/>
</dbReference>
<accession>A0A2P5DN76</accession>
<feature type="domain" description="C2H2-type" evidence="3">
    <location>
        <begin position="86"/>
        <end position="113"/>
    </location>
</feature>
<feature type="region of interest" description="Disordered" evidence="2">
    <location>
        <begin position="1"/>
        <end position="82"/>
    </location>
</feature>
<evidence type="ECO:0000313" key="5">
    <source>
        <dbReference type="Proteomes" id="UP000237105"/>
    </source>
</evidence>
<dbReference type="PANTHER" id="PTHR47593:SF8">
    <property type="entry name" value="OS12G0581900 PROTEIN"/>
    <property type="match status" value="1"/>
</dbReference>
<dbReference type="GO" id="GO:0008270">
    <property type="term" value="F:zinc ion binding"/>
    <property type="evidence" value="ECO:0007669"/>
    <property type="project" value="UniProtKB-KW"/>
</dbReference>
<name>A0A2P5DN76_PARAD</name>
<keyword evidence="1" id="KW-0863">Zinc-finger</keyword>
<dbReference type="Gene3D" id="3.30.160.60">
    <property type="entry name" value="Classic Zinc Finger"/>
    <property type="match status" value="1"/>
</dbReference>
<feature type="compositionally biased region" description="Polar residues" evidence="2">
    <location>
        <begin position="58"/>
        <end position="69"/>
    </location>
</feature>
<organism evidence="4 5">
    <name type="scientific">Parasponia andersonii</name>
    <name type="common">Sponia andersonii</name>
    <dbReference type="NCBI Taxonomy" id="3476"/>
    <lineage>
        <taxon>Eukaryota</taxon>
        <taxon>Viridiplantae</taxon>
        <taxon>Streptophyta</taxon>
        <taxon>Embryophyta</taxon>
        <taxon>Tracheophyta</taxon>
        <taxon>Spermatophyta</taxon>
        <taxon>Magnoliopsida</taxon>
        <taxon>eudicotyledons</taxon>
        <taxon>Gunneridae</taxon>
        <taxon>Pentapetalae</taxon>
        <taxon>rosids</taxon>
        <taxon>fabids</taxon>
        <taxon>Rosales</taxon>
        <taxon>Cannabaceae</taxon>
        <taxon>Parasponia</taxon>
    </lineage>
</organism>